<gene>
    <name evidence="2" type="ORF">IV494_06770</name>
</gene>
<evidence type="ECO:0000313" key="2">
    <source>
        <dbReference type="EMBL" id="MBF8456883.1"/>
    </source>
</evidence>
<protein>
    <recommendedName>
        <fullName evidence="4">Lipoprotein</fullName>
    </recommendedName>
</protein>
<comment type="caution">
    <text evidence="2">The sequence shown here is derived from an EMBL/GenBank/DDBJ whole genome shotgun (WGS) entry which is preliminary data.</text>
</comment>
<evidence type="ECO:0000256" key="1">
    <source>
        <dbReference type="SAM" id="SignalP"/>
    </source>
</evidence>
<keyword evidence="3" id="KW-1185">Reference proteome</keyword>
<evidence type="ECO:0008006" key="4">
    <source>
        <dbReference type="Google" id="ProtNLM"/>
    </source>
</evidence>
<accession>A0ABS0FB06</accession>
<name>A0ABS0FB06_9FLAO</name>
<dbReference type="EMBL" id="JADPVI010000001">
    <property type="protein sequence ID" value="MBF8456883.1"/>
    <property type="molecule type" value="Genomic_DNA"/>
</dbReference>
<dbReference type="RefSeq" id="WP_196079373.1">
    <property type="nucleotide sequence ID" value="NZ_JADPVI010000001.1"/>
</dbReference>
<dbReference type="Proteomes" id="UP000660070">
    <property type="component" value="Unassembled WGS sequence"/>
</dbReference>
<keyword evidence="1" id="KW-0732">Signal</keyword>
<sequence>MKNYLILLLLYAFFSYACTEKEVVENQPSRSAVKIQDSFFQQNNLSSKNIPSKVLPVKLKKTINCKDKGGDMAIGFSTECLYENYTLEQAYQKFKEENKNNDDGKFLADHLPKNNIDIPFEEYPISAKYSILKQGNLKIELLFPGGLTYITFKKIENGVKITTVNSPD</sequence>
<organism evidence="2 3">
    <name type="scientific">Kaistella gelatinilytica</name>
    <dbReference type="NCBI Taxonomy" id="2787636"/>
    <lineage>
        <taxon>Bacteria</taxon>
        <taxon>Pseudomonadati</taxon>
        <taxon>Bacteroidota</taxon>
        <taxon>Flavobacteriia</taxon>
        <taxon>Flavobacteriales</taxon>
        <taxon>Weeksellaceae</taxon>
        <taxon>Chryseobacterium group</taxon>
        <taxon>Kaistella</taxon>
    </lineage>
</organism>
<evidence type="ECO:0000313" key="3">
    <source>
        <dbReference type="Proteomes" id="UP000660070"/>
    </source>
</evidence>
<feature type="signal peptide" evidence="1">
    <location>
        <begin position="1"/>
        <end position="17"/>
    </location>
</feature>
<reference evidence="2 3" key="1">
    <citation type="submission" date="2020-11" db="EMBL/GenBank/DDBJ databases">
        <title>Kaistella gelatinilytica sp. nov., a flavobacterium isolated from Antarctic Soil.</title>
        <authorList>
            <person name="Li J."/>
        </authorList>
    </citation>
    <scope>NUCLEOTIDE SEQUENCE [LARGE SCALE GENOMIC DNA]</scope>
    <source>
        <strain evidence="2 3">G5-32</strain>
    </source>
</reference>
<dbReference type="PROSITE" id="PS51257">
    <property type="entry name" value="PROKAR_LIPOPROTEIN"/>
    <property type="match status" value="1"/>
</dbReference>
<proteinExistence type="predicted"/>
<feature type="chain" id="PRO_5046698232" description="Lipoprotein" evidence="1">
    <location>
        <begin position="18"/>
        <end position="168"/>
    </location>
</feature>